<keyword evidence="8 11" id="KW-0238">DNA-binding</keyword>
<evidence type="ECO:0000256" key="4">
    <source>
        <dbReference type="ARBA" id="ARBA00022490"/>
    </source>
</evidence>
<dbReference type="InterPro" id="IPR010998">
    <property type="entry name" value="Integrase_recombinase_N"/>
</dbReference>
<dbReference type="NCBIfam" id="NF040815">
    <property type="entry name" value="recomb_XerA_Arch"/>
    <property type="match status" value="1"/>
</dbReference>
<comment type="subcellular location">
    <subcellularLocation>
        <location evidence="2">Cytoplasm</location>
    </subcellularLocation>
</comment>
<evidence type="ECO:0000256" key="10">
    <source>
        <dbReference type="ARBA" id="ARBA00023306"/>
    </source>
</evidence>
<evidence type="ECO:0000259" key="13">
    <source>
        <dbReference type="PROSITE" id="PS51900"/>
    </source>
</evidence>
<accession>A0A162UW37</accession>
<dbReference type="PATRIC" id="fig|1121326.3.peg.1373"/>
<evidence type="ECO:0000256" key="3">
    <source>
        <dbReference type="ARBA" id="ARBA00008857"/>
    </source>
</evidence>
<dbReference type="PANTHER" id="PTHR30349">
    <property type="entry name" value="PHAGE INTEGRASE-RELATED"/>
    <property type="match status" value="1"/>
</dbReference>
<feature type="domain" description="Core-binding (CB)" evidence="13">
    <location>
        <begin position="53"/>
        <end position="133"/>
    </location>
</feature>
<name>A0A162UW37_9CLOT</name>
<dbReference type="OrthoDB" id="9801717at2"/>
<keyword evidence="10" id="KW-0131">Cell cycle</keyword>
<keyword evidence="7" id="KW-0229">DNA integration</keyword>
<organism evidence="14 15">
    <name type="scientific">Clostridium magnum DSM 2767</name>
    <dbReference type="NCBI Taxonomy" id="1121326"/>
    <lineage>
        <taxon>Bacteria</taxon>
        <taxon>Bacillati</taxon>
        <taxon>Bacillota</taxon>
        <taxon>Clostridia</taxon>
        <taxon>Eubacteriales</taxon>
        <taxon>Clostridiaceae</taxon>
        <taxon>Clostridium</taxon>
    </lineage>
</organism>
<feature type="domain" description="Tyr recombinase" evidence="12">
    <location>
        <begin position="154"/>
        <end position="328"/>
    </location>
</feature>
<sequence>MYSASSKDEVVIKIIGKLSLEFPNMDQIKARGIVEEVLYKYDIAPTETALVASDVEEKLQIYLATKRLDGLSEKTLKNYNYQLLIFATRLRKPLASITTMDLRMYLANRCEKLKPSSVNGQITILKSFFSWLFQEEYIPKNPMLKIKNTKEPKRLRDALNGEETEILRQACKTKREKALLEFLVSSGARLSELVNIDISAIDWHEKSLRVIGKGNKERKIYFNVKTKILLQNYLKERKGDNPALFTASKYPFARMGGRSIQRELKKIATRAGFEKSIFPHLMRHTFATHSINAGMDITVLQHIMGHETPQTTLIYAALNDENIKHAYKRIS</sequence>
<comment type="caution">
    <text evidence="14">The sequence shown here is derived from an EMBL/GenBank/DDBJ whole genome shotgun (WGS) entry which is preliminary data.</text>
</comment>
<protein>
    <submittedName>
        <fullName evidence="14">Tyrosine recombinase XerC</fullName>
    </submittedName>
</protein>
<evidence type="ECO:0000256" key="11">
    <source>
        <dbReference type="PROSITE-ProRule" id="PRU01248"/>
    </source>
</evidence>
<dbReference type="Gene3D" id="1.10.150.130">
    <property type="match status" value="1"/>
</dbReference>
<dbReference type="SUPFAM" id="SSF56349">
    <property type="entry name" value="DNA breaking-rejoining enzymes"/>
    <property type="match status" value="1"/>
</dbReference>
<dbReference type="PROSITE" id="PS51898">
    <property type="entry name" value="TYR_RECOMBINASE"/>
    <property type="match status" value="1"/>
</dbReference>
<comment type="similarity">
    <text evidence="3">Belongs to the 'phage' integrase family.</text>
</comment>
<dbReference type="InterPro" id="IPR004107">
    <property type="entry name" value="Integrase_SAM-like_N"/>
</dbReference>
<keyword evidence="15" id="KW-1185">Reference proteome</keyword>
<dbReference type="PANTHER" id="PTHR30349:SF77">
    <property type="entry name" value="TYROSINE RECOMBINASE XERC"/>
    <property type="match status" value="1"/>
</dbReference>
<gene>
    <name evidence="14" type="primary">xerC_3</name>
    <name evidence="14" type="ORF">CLMAG_14030</name>
</gene>
<evidence type="ECO:0000313" key="15">
    <source>
        <dbReference type="Proteomes" id="UP000076603"/>
    </source>
</evidence>
<evidence type="ECO:0000256" key="8">
    <source>
        <dbReference type="ARBA" id="ARBA00023125"/>
    </source>
</evidence>
<evidence type="ECO:0000256" key="7">
    <source>
        <dbReference type="ARBA" id="ARBA00022908"/>
    </source>
</evidence>
<dbReference type="GO" id="GO:0007059">
    <property type="term" value="P:chromosome segregation"/>
    <property type="evidence" value="ECO:0007669"/>
    <property type="project" value="UniProtKB-KW"/>
</dbReference>
<evidence type="ECO:0000256" key="2">
    <source>
        <dbReference type="ARBA" id="ARBA00004496"/>
    </source>
</evidence>
<dbReference type="EMBL" id="LWAE01000001">
    <property type="protein sequence ID" value="KZL94350.1"/>
    <property type="molecule type" value="Genomic_DNA"/>
</dbReference>
<proteinExistence type="inferred from homology"/>
<dbReference type="InterPro" id="IPR013762">
    <property type="entry name" value="Integrase-like_cat_sf"/>
</dbReference>
<reference evidence="14 15" key="1">
    <citation type="submission" date="2016-04" db="EMBL/GenBank/DDBJ databases">
        <title>Genome sequence of Clostridium magnum DSM 2767.</title>
        <authorList>
            <person name="Poehlein A."/>
            <person name="Uhlig R."/>
            <person name="Fischer R."/>
            <person name="Bahl H."/>
            <person name="Daniel R."/>
        </authorList>
    </citation>
    <scope>NUCLEOTIDE SEQUENCE [LARGE SCALE GENOMIC DNA]</scope>
    <source>
        <strain evidence="14 15">DSM 2767</strain>
    </source>
</reference>
<dbReference type="GO" id="GO:0006310">
    <property type="term" value="P:DNA recombination"/>
    <property type="evidence" value="ECO:0007669"/>
    <property type="project" value="UniProtKB-KW"/>
</dbReference>
<dbReference type="Gene3D" id="1.10.443.10">
    <property type="entry name" value="Intergrase catalytic core"/>
    <property type="match status" value="1"/>
</dbReference>
<evidence type="ECO:0000256" key="9">
    <source>
        <dbReference type="ARBA" id="ARBA00023172"/>
    </source>
</evidence>
<dbReference type="STRING" id="1121326.CLMAG_14030"/>
<dbReference type="Pfam" id="PF00589">
    <property type="entry name" value="Phage_integrase"/>
    <property type="match status" value="1"/>
</dbReference>
<keyword evidence="4" id="KW-0963">Cytoplasm</keyword>
<evidence type="ECO:0000256" key="1">
    <source>
        <dbReference type="ARBA" id="ARBA00003283"/>
    </source>
</evidence>
<comment type="function">
    <text evidence="1">Site-specific tyrosine recombinase, which acts by catalyzing the cutting and rejoining of the recombining DNA molecules.</text>
</comment>
<dbReference type="InterPro" id="IPR044068">
    <property type="entry name" value="CB"/>
</dbReference>
<dbReference type="InterPro" id="IPR011010">
    <property type="entry name" value="DNA_brk_join_enz"/>
</dbReference>
<evidence type="ECO:0000259" key="12">
    <source>
        <dbReference type="PROSITE" id="PS51898"/>
    </source>
</evidence>
<dbReference type="AlphaFoldDB" id="A0A162UW37"/>
<evidence type="ECO:0000256" key="6">
    <source>
        <dbReference type="ARBA" id="ARBA00022829"/>
    </source>
</evidence>
<evidence type="ECO:0000313" key="14">
    <source>
        <dbReference type="EMBL" id="KZL94350.1"/>
    </source>
</evidence>
<dbReference type="GO" id="GO:0015074">
    <property type="term" value="P:DNA integration"/>
    <property type="evidence" value="ECO:0007669"/>
    <property type="project" value="UniProtKB-KW"/>
</dbReference>
<dbReference type="Pfam" id="PF13495">
    <property type="entry name" value="Phage_int_SAM_4"/>
    <property type="match status" value="1"/>
</dbReference>
<dbReference type="GO" id="GO:0051301">
    <property type="term" value="P:cell division"/>
    <property type="evidence" value="ECO:0007669"/>
    <property type="project" value="UniProtKB-KW"/>
</dbReference>
<dbReference type="GO" id="GO:0005737">
    <property type="term" value="C:cytoplasm"/>
    <property type="evidence" value="ECO:0007669"/>
    <property type="project" value="UniProtKB-SubCell"/>
</dbReference>
<dbReference type="RefSeq" id="WP_066619767.1">
    <property type="nucleotide sequence ID" value="NZ_FQXL01000072.1"/>
</dbReference>
<keyword evidence="9" id="KW-0233">DNA recombination</keyword>
<keyword evidence="5" id="KW-0132">Cell division</keyword>
<evidence type="ECO:0000256" key="5">
    <source>
        <dbReference type="ARBA" id="ARBA00022618"/>
    </source>
</evidence>
<dbReference type="InterPro" id="IPR002104">
    <property type="entry name" value="Integrase_catalytic"/>
</dbReference>
<dbReference type="PROSITE" id="PS51900">
    <property type="entry name" value="CB"/>
    <property type="match status" value="1"/>
</dbReference>
<keyword evidence="6" id="KW-0159">Chromosome partition</keyword>
<dbReference type="GO" id="GO:0003677">
    <property type="term" value="F:DNA binding"/>
    <property type="evidence" value="ECO:0007669"/>
    <property type="project" value="UniProtKB-UniRule"/>
</dbReference>
<dbReference type="InterPro" id="IPR050090">
    <property type="entry name" value="Tyrosine_recombinase_XerCD"/>
</dbReference>
<dbReference type="Proteomes" id="UP000076603">
    <property type="component" value="Unassembled WGS sequence"/>
</dbReference>